<reference evidence="1" key="1">
    <citation type="submission" date="2014-11" db="EMBL/GenBank/DDBJ databases">
        <authorList>
            <person name="Amaro Gonzalez C."/>
        </authorList>
    </citation>
    <scope>NUCLEOTIDE SEQUENCE</scope>
</reference>
<accession>A0A0E9S1H4</accession>
<dbReference type="EMBL" id="GBXM01074062">
    <property type="protein sequence ID" value="JAH34515.1"/>
    <property type="molecule type" value="Transcribed_RNA"/>
</dbReference>
<organism evidence="1">
    <name type="scientific">Anguilla anguilla</name>
    <name type="common">European freshwater eel</name>
    <name type="synonym">Muraena anguilla</name>
    <dbReference type="NCBI Taxonomy" id="7936"/>
    <lineage>
        <taxon>Eukaryota</taxon>
        <taxon>Metazoa</taxon>
        <taxon>Chordata</taxon>
        <taxon>Craniata</taxon>
        <taxon>Vertebrata</taxon>
        <taxon>Euteleostomi</taxon>
        <taxon>Actinopterygii</taxon>
        <taxon>Neopterygii</taxon>
        <taxon>Teleostei</taxon>
        <taxon>Anguilliformes</taxon>
        <taxon>Anguillidae</taxon>
        <taxon>Anguilla</taxon>
    </lineage>
</organism>
<sequence>MRTRIKRKKGPVVFHVISDALPPPFPHNRAHRNRQQSAPLPDDCVELDVWIR</sequence>
<reference evidence="1" key="2">
    <citation type="journal article" date="2015" name="Fish Shellfish Immunol.">
        <title>Early steps in the European eel (Anguilla anguilla)-Vibrio vulnificus interaction in the gills: Role of the RtxA13 toxin.</title>
        <authorList>
            <person name="Callol A."/>
            <person name="Pajuelo D."/>
            <person name="Ebbesson L."/>
            <person name="Teles M."/>
            <person name="MacKenzie S."/>
            <person name="Amaro C."/>
        </authorList>
    </citation>
    <scope>NUCLEOTIDE SEQUENCE</scope>
</reference>
<proteinExistence type="predicted"/>
<dbReference type="AlphaFoldDB" id="A0A0E9S1H4"/>
<name>A0A0E9S1H4_ANGAN</name>
<protein>
    <submittedName>
        <fullName evidence="1">Uncharacterized protein</fullName>
    </submittedName>
</protein>
<evidence type="ECO:0000313" key="1">
    <source>
        <dbReference type="EMBL" id="JAH34515.1"/>
    </source>
</evidence>